<sequence>MNIYLPYILIVLSLLLLWKKELRPVSIIIFSVSIVFALNVGIVKPLGLISIFLVFIFSFGLRESYTKTLIHVPITILAFIFLLLLSAHVIPGFNNLKLLNNVYISKDAIPFSLYLNYDSIVSAYGLLLFSVQIKLAKFKELPLIIRSGLFYGLISIVILIPIIFALGFVHWDVKLTKITLLFAIVNLIFTCISEEIFWRGFVQNSIAKYSSSIIAVLITSILFAVIHIVFAGVNFAILAFVASLIYGFSYVKTKRLEVSIICHYFVNMAQFIFVTYPILKSAWIV</sequence>
<evidence type="ECO:0000313" key="4">
    <source>
        <dbReference type="Proteomes" id="UP001595926"/>
    </source>
</evidence>
<reference evidence="4" key="1">
    <citation type="journal article" date="2019" name="Int. J. Syst. Evol. Microbiol.">
        <title>The Global Catalogue of Microorganisms (GCM) 10K type strain sequencing project: providing services to taxonomists for standard genome sequencing and annotation.</title>
        <authorList>
            <consortium name="The Broad Institute Genomics Platform"/>
            <consortium name="The Broad Institute Genome Sequencing Center for Infectious Disease"/>
            <person name="Wu L."/>
            <person name="Ma J."/>
        </authorList>
    </citation>
    <scope>NUCLEOTIDE SEQUENCE [LARGE SCALE GENOMIC DNA]</scope>
    <source>
        <strain evidence="4">CGMCC 1.13718</strain>
    </source>
</reference>
<name>A0ABV9TB19_9GAMM</name>
<feature type="transmembrane region" description="Helical" evidence="1">
    <location>
        <begin position="235"/>
        <end position="251"/>
    </location>
</feature>
<dbReference type="InterPro" id="IPR052710">
    <property type="entry name" value="CAAX_protease"/>
</dbReference>
<accession>A0ABV9TB19</accession>
<feature type="transmembrane region" description="Helical" evidence="1">
    <location>
        <begin position="178"/>
        <end position="197"/>
    </location>
</feature>
<feature type="transmembrane region" description="Helical" evidence="1">
    <location>
        <begin position="143"/>
        <end position="166"/>
    </location>
</feature>
<dbReference type="PANTHER" id="PTHR36435:SF1">
    <property type="entry name" value="CAAX AMINO TERMINAL PROTEASE FAMILY PROTEIN"/>
    <property type="match status" value="1"/>
</dbReference>
<keyword evidence="1" id="KW-0472">Membrane</keyword>
<feature type="transmembrane region" description="Helical" evidence="1">
    <location>
        <begin position="34"/>
        <end position="57"/>
    </location>
</feature>
<dbReference type="EC" id="3.4.-.-" evidence="3"/>
<feature type="domain" description="CAAX prenyl protease 2/Lysostaphin resistance protein A-like" evidence="2">
    <location>
        <begin position="179"/>
        <end position="268"/>
    </location>
</feature>
<feature type="transmembrane region" description="Helical" evidence="1">
    <location>
        <begin position="69"/>
        <end position="91"/>
    </location>
</feature>
<feature type="transmembrane region" description="Helical" evidence="1">
    <location>
        <begin position="258"/>
        <end position="279"/>
    </location>
</feature>
<evidence type="ECO:0000256" key="1">
    <source>
        <dbReference type="SAM" id="Phobius"/>
    </source>
</evidence>
<feature type="transmembrane region" description="Helical" evidence="1">
    <location>
        <begin position="111"/>
        <end position="131"/>
    </location>
</feature>
<dbReference type="Proteomes" id="UP001595926">
    <property type="component" value="Unassembled WGS sequence"/>
</dbReference>
<organism evidence="3 4">
    <name type="scientific">Pseudofrancisella aestuarii</name>
    <dbReference type="NCBI Taxonomy" id="2670347"/>
    <lineage>
        <taxon>Bacteria</taxon>
        <taxon>Pseudomonadati</taxon>
        <taxon>Pseudomonadota</taxon>
        <taxon>Gammaproteobacteria</taxon>
        <taxon>Thiotrichales</taxon>
        <taxon>Francisellaceae</taxon>
        <taxon>Pseudofrancisella</taxon>
    </lineage>
</organism>
<feature type="transmembrane region" description="Helical" evidence="1">
    <location>
        <begin position="209"/>
        <end position="229"/>
    </location>
</feature>
<proteinExistence type="predicted"/>
<dbReference type="InterPro" id="IPR003675">
    <property type="entry name" value="Rce1/LyrA-like_dom"/>
</dbReference>
<keyword evidence="4" id="KW-1185">Reference proteome</keyword>
<keyword evidence="1" id="KW-1133">Transmembrane helix</keyword>
<dbReference type="Pfam" id="PF02517">
    <property type="entry name" value="Rce1-like"/>
    <property type="match status" value="1"/>
</dbReference>
<keyword evidence="3" id="KW-0378">Hydrolase</keyword>
<comment type="caution">
    <text evidence="3">The sequence shown here is derived from an EMBL/GenBank/DDBJ whole genome shotgun (WGS) entry which is preliminary data.</text>
</comment>
<evidence type="ECO:0000259" key="2">
    <source>
        <dbReference type="Pfam" id="PF02517"/>
    </source>
</evidence>
<dbReference type="EMBL" id="JBHSJH010000002">
    <property type="protein sequence ID" value="MFC4892339.1"/>
    <property type="molecule type" value="Genomic_DNA"/>
</dbReference>
<dbReference type="GO" id="GO:0016787">
    <property type="term" value="F:hydrolase activity"/>
    <property type="evidence" value="ECO:0007669"/>
    <property type="project" value="UniProtKB-KW"/>
</dbReference>
<evidence type="ECO:0000313" key="3">
    <source>
        <dbReference type="EMBL" id="MFC4892339.1"/>
    </source>
</evidence>
<gene>
    <name evidence="3" type="ORF">ACFPDQ_04680</name>
</gene>
<protein>
    <submittedName>
        <fullName evidence="3">CPBP family intramembrane glutamic endopeptidase</fullName>
        <ecNumber evidence="3">3.4.-.-</ecNumber>
    </submittedName>
</protein>
<dbReference type="RefSeq" id="WP_119329745.1">
    <property type="nucleotide sequence ID" value="NZ_JBHSJH010000002.1"/>
</dbReference>
<keyword evidence="1" id="KW-0812">Transmembrane</keyword>
<dbReference type="PANTHER" id="PTHR36435">
    <property type="entry name" value="SLR1288 PROTEIN"/>
    <property type="match status" value="1"/>
</dbReference>